<dbReference type="PROSITE" id="PS50931">
    <property type="entry name" value="HTH_LYSR"/>
    <property type="match status" value="1"/>
</dbReference>
<organism evidence="6 7">
    <name type="scientific">Candidimonas humi</name>
    <dbReference type="NCBI Taxonomy" id="683355"/>
    <lineage>
        <taxon>Bacteria</taxon>
        <taxon>Pseudomonadati</taxon>
        <taxon>Pseudomonadota</taxon>
        <taxon>Betaproteobacteria</taxon>
        <taxon>Burkholderiales</taxon>
        <taxon>Alcaligenaceae</taxon>
        <taxon>Candidimonas</taxon>
    </lineage>
</organism>
<reference evidence="7" key="1">
    <citation type="journal article" date="2019" name="Int. J. Syst. Evol. Microbiol.">
        <title>The Global Catalogue of Microorganisms (GCM) 10K type strain sequencing project: providing services to taxonomists for standard genome sequencing and annotation.</title>
        <authorList>
            <consortium name="The Broad Institute Genomics Platform"/>
            <consortium name="The Broad Institute Genome Sequencing Center for Infectious Disease"/>
            <person name="Wu L."/>
            <person name="Ma J."/>
        </authorList>
    </citation>
    <scope>NUCLEOTIDE SEQUENCE [LARGE SCALE GENOMIC DNA]</scope>
    <source>
        <strain evidence="7">LMG 24813</strain>
    </source>
</reference>
<evidence type="ECO:0000256" key="3">
    <source>
        <dbReference type="ARBA" id="ARBA00023125"/>
    </source>
</evidence>
<dbReference type="InterPro" id="IPR058163">
    <property type="entry name" value="LysR-type_TF_proteobact-type"/>
</dbReference>
<dbReference type="InterPro" id="IPR005119">
    <property type="entry name" value="LysR_subst-bd"/>
</dbReference>
<feature type="domain" description="HTH lysR-type" evidence="5">
    <location>
        <begin position="1"/>
        <end position="59"/>
    </location>
</feature>
<keyword evidence="4" id="KW-0804">Transcription</keyword>
<gene>
    <name evidence="6" type="ORF">ACFOY1_12635</name>
</gene>
<protein>
    <submittedName>
        <fullName evidence="6">LysR family transcriptional regulator</fullName>
    </submittedName>
</protein>
<accession>A0ABV8P1V5</accession>
<evidence type="ECO:0000313" key="6">
    <source>
        <dbReference type="EMBL" id="MFC4201802.1"/>
    </source>
</evidence>
<keyword evidence="2" id="KW-0805">Transcription regulation</keyword>
<evidence type="ECO:0000259" key="5">
    <source>
        <dbReference type="PROSITE" id="PS50931"/>
    </source>
</evidence>
<dbReference type="PANTHER" id="PTHR30537">
    <property type="entry name" value="HTH-TYPE TRANSCRIPTIONAL REGULATOR"/>
    <property type="match status" value="1"/>
</dbReference>
<keyword evidence="7" id="KW-1185">Reference proteome</keyword>
<dbReference type="InterPro" id="IPR000847">
    <property type="entry name" value="LysR_HTH_N"/>
</dbReference>
<sequence length="309" mass="34070">MDTLLSLKVFCEIAAGGSFVSAARRLALSAPMASKHVAHLERHLGVRLLNRSSRRVSLTEAGSLYYEQCKAALETLSLAEVAIGRSVEAPQGVLRITAPVWFANPRVVRIIAAYKQRYPGVVPDLHFFNRKADLAAEGYDLALRVTRDPSAHLIVRRICRLSFYLVAAPAYLGSHGVPATPAELAHYGGILPNYLPAEGFEFDGPKGKTLIRLAPLIRSDDTTFSYHAVRSGAGIGFLPSWLVDEDLRRGTLLRVLPQYTQAPQELYATYISRQYLTPKVRSFIDFLAEPECRAMLEDGPPVESARNPP</sequence>
<dbReference type="Proteomes" id="UP001595848">
    <property type="component" value="Unassembled WGS sequence"/>
</dbReference>
<dbReference type="PANTHER" id="PTHR30537:SF35">
    <property type="entry name" value="TRANSCRIPTIONAL REGULATORY PROTEIN"/>
    <property type="match status" value="1"/>
</dbReference>
<dbReference type="CDD" id="cd08422">
    <property type="entry name" value="PBP2_CrgA_like"/>
    <property type="match status" value="1"/>
</dbReference>
<evidence type="ECO:0000256" key="2">
    <source>
        <dbReference type="ARBA" id="ARBA00023015"/>
    </source>
</evidence>
<comment type="similarity">
    <text evidence="1">Belongs to the LysR transcriptional regulatory family.</text>
</comment>
<comment type="caution">
    <text evidence="6">The sequence shown here is derived from an EMBL/GenBank/DDBJ whole genome shotgun (WGS) entry which is preliminary data.</text>
</comment>
<name>A0ABV8P1V5_9BURK</name>
<keyword evidence="3" id="KW-0238">DNA-binding</keyword>
<dbReference type="RefSeq" id="WP_217964927.1">
    <property type="nucleotide sequence ID" value="NZ_JAHTBN010000004.1"/>
</dbReference>
<proteinExistence type="inferred from homology"/>
<dbReference type="Pfam" id="PF03466">
    <property type="entry name" value="LysR_substrate"/>
    <property type="match status" value="1"/>
</dbReference>
<evidence type="ECO:0000256" key="4">
    <source>
        <dbReference type="ARBA" id="ARBA00023163"/>
    </source>
</evidence>
<dbReference type="EMBL" id="JBHSBV010000004">
    <property type="protein sequence ID" value="MFC4201802.1"/>
    <property type="molecule type" value="Genomic_DNA"/>
</dbReference>
<dbReference type="Pfam" id="PF00126">
    <property type="entry name" value="HTH_1"/>
    <property type="match status" value="1"/>
</dbReference>
<evidence type="ECO:0000313" key="7">
    <source>
        <dbReference type="Proteomes" id="UP001595848"/>
    </source>
</evidence>
<evidence type="ECO:0000256" key="1">
    <source>
        <dbReference type="ARBA" id="ARBA00009437"/>
    </source>
</evidence>